<evidence type="ECO:0000313" key="2">
    <source>
        <dbReference type="EMBL" id="KKI99366.1"/>
    </source>
</evidence>
<evidence type="ECO:0000313" key="3">
    <source>
        <dbReference type="Proteomes" id="UP000034681"/>
    </source>
</evidence>
<dbReference type="EMBL" id="AJTX02000006">
    <property type="protein sequence ID" value="KKI99366.1"/>
    <property type="molecule type" value="Genomic_DNA"/>
</dbReference>
<dbReference type="InterPro" id="IPR007391">
    <property type="entry name" value="Vancomycin_resist_VanW"/>
</dbReference>
<reference evidence="2" key="1">
    <citation type="submission" date="2012-04" db="EMBL/GenBank/DDBJ databases">
        <authorList>
            <person name="Borisov I.G."/>
            <person name="Ivanikova N.V."/>
            <person name="Pinevich A.V."/>
        </authorList>
    </citation>
    <scope>NUCLEOTIDE SEQUENCE</scope>
    <source>
        <strain evidence="2">CALU 1027</strain>
    </source>
</reference>
<organism evidence="2 3">
    <name type="scientific">Prochlorothrix hollandica PCC 9006 = CALU 1027</name>
    <dbReference type="NCBI Taxonomy" id="317619"/>
    <lineage>
        <taxon>Bacteria</taxon>
        <taxon>Bacillati</taxon>
        <taxon>Cyanobacteriota</taxon>
        <taxon>Cyanophyceae</taxon>
        <taxon>Prochlorotrichales</taxon>
        <taxon>Prochlorotrichaceae</taxon>
        <taxon>Prochlorothrix</taxon>
    </lineage>
</organism>
<gene>
    <name evidence="2" type="ORF">PROH_14750</name>
</gene>
<keyword evidence="3" id="KW-1185">Reference proteome</keyword>
<proteinExistence type="predicted"/>
<dbReference type="AlphaFoldDB" id="A0A0M2PYB8"/>
<protein>
    <recommendedName>
        <fullName evidence="4">Vancomycin resistance protein</fullName>
    </recommendedName>
</protein>
<name>A0A0M2PYB8_PROHO</name>
<sequence length="299" mass="33916">MPLTWIRAKRQMRIAQAYGRSWLQGHRRHYSRIQIAPPPHHHHPPQFPHCWSQFQTPIPYSPNAPETNQNRRHNVQLACDRIQGLQLQPGQIFSFWHRVPRPTVAQGFRAGPAFRRGQIVQEVGGGLCLVSTNLFNSLLGAGCQVLERHNHSIDPYGDRRFFPQGQDATVYYGYKDLVLRNTSPSSLWIGLAIRVNSPEPNRGEDDGPGDHPETLALVSQIWGSAPPSHEVRIVSQVEEELPAPEPGGMPGWRVSTRRQIRCRSPRDDTPNPWHTDYETQSLYQPCGFSYYGETGGTDP</sequence>
<dbReference type="Proteomes" id="UP000034681">
    <property type="component" value="Unassembled WGS sequence"/>
</dbReference>
<comment type="caution">
    <text evidence="2">The sequence shown here is derived from an EMBL/GenBank/DDBJ whole genome shotgun (WGS) entry which is preliminary data.</text>
</comment>
<dbReference type="PANTHER" id="PTHR35788">
    <property type="entry name" value="EXPORTED PROTEIN-RELATED"/>
    <property type="match status" value="1"/>
</dbReference>
<evidence type="ECO:0008006" key="4">
    <source>
        <dbReference type="Google" id="ProtNLM"/>
    </source>
</evidence>
<dbReference type="eggNOG" id="COG2720">
    <property type="taxonomic scope" value="Bacteria"/>
</dbReference>
<dbReference type="PANTHER" id="PTHR35788:SF1">
    <property type="entry name" value="EXPORTED PROTEIN"/>
    <property type="match status" value="1"/>
</dbReference>
<feature type="region of interest" description="Disordered" evidence="1">
    <location>
        <begin position="239"/>
        <end position="278"/>
    </location>
</feature>
<accession>A0A0M2PYB8</accession>
<evidence type="ECO:0000256" key="1">
    <source>
        <dbReference type="SAM" id="MobiDB-lite"/>
    </source>
</evidence>
<dbReference type="InterPro" id="IPR052913">
    <property type="entry name" value="Glycopeptide_resist_protein"/>
</dbReference>
<dbReference type="Pfam" id="PF04294">
    <property type="entry name" value="VanW"/>
    <property type="match status" value="1"/>
</dbReference>